<evidence type="ECO:0000256" key="4">
    <source>
        <dbReference type="ARBA" id="ARBA00022475"/>
    </source>
</evidence>
<evidence type="ECO:0000313" key="9">
    <source>
        <dbReference type="EMBL" id="AYF92399.1"/>
    </source>
</evidence>
<reference evidence="9 10" key="1">
    <citation type="submission" date="2018-09" db="EMBL/GenBank/DDBJ databases">
        <title>Genome sequencing of strain BHWM-4.</title>
        <authorList>
            <person name="Heo J."/>
            <person name="Kim S.-J."/>
            <person name="Kwon S.-W."/>
        </authorList>
    </citation>
    <scope>NUCLEOTIDE SEQUENCE [LARGE SCALE GENOMIC DNA]</scope>
    <source>
        <strain evidence="9 10">BHWM-4</strain>
    </source>
</reference>
<keyword evidence="6 8" id="KW-1133">Transmembrane helix</keyword>
<feature type="transmembrane region" description="Helical" evidence="8">
    <location>
        <begin position="288"/>
        <end position="304"/>
    </location>
</feature>
<feature type="transmembrane region" description="Helical" evidence="8">
    <location>
        <begin position="79"/>
        <end position="101"/>
    </location>
</feature>
<evidence type="ECO:0000256" key="5">
    <source>
        <dbReference type="ARBA" id="ARBA00022692"/>
    </source>
</evidence>
<keyword evidence="5 8" id="KW-0812">Transmembrane</keyword>
<evidence type="ECO:0000256" key="1">
    <source>
        <dbReference type="ARBA" id="ARBA00004651"/>
    </source>
</evidence>
<feature type="transmembrane region" description="Helical" evidence="8">
    <location>
        <begin position="255"/>
        <end position="276"/>
    </location>
</feature>
<dbReference type="GO" id="GO:0005886">
    <property type="term" value="C:plasma membrane"/>
    <property type="evidence" value="ECO:0007669"/>
    <property type="project" value="UniProtKB-SubCell"/>
</dbReference>
<accession>A0A387ASS5</accession>
<dbReference type="KEGG" id="abom:D7I45_02295"/>
<comment type="subcellular location">
    <subcellularLocation>
        <location evidence="1">Cell membrane</location>
        <topology evidence="1">Multi-pass membrane protein</topology>
    </subcellularLocation>
</comment>
<feature type="transmembrane region" description="Helical" evidence="8">
    <location>
        <begin position="32"/>
        <end position="58"/>
    </location>
</feature>
<sequence>MTNKIKNSPIILWTLEILLVVSIVWVCTKLEFIFSPIGIFISAVFMPILIAGVLFYMLNPIVTLLMKIKITKHKHLSRTSAIVIVYLFLLALLVYVISSFLPSLIAQISNLINNLPKIAKDINHYVQVHSRTGVFRKFYASEYVDQLQNYIYNYAEHSLGGLTESMGSIISATASAIVVIVTVPVVLFYMLKDGHKMIPNIAKMLPPKRRRRVTRLLRKMSATISHYIAGQMIECLFVGVFTSIGYILIGQKYALLLGCFAGICNIIPYVGPYIGIMPSIFVALSDSVSKLIWVIVVVIIVQQLDGNLVYPNVIGKSLNIHPLTIIIILLAAGNIAGLMGMILAIPLYAVVKVVVQYLYSIWMLEETQKEIKSEKH</sequence>
<feature type="transmembrane region" description="Helical" evidence="8">
    <location>
        <begin position="227"/>
        <end position="249"/>
    </location>
</feature>
<evidence type="ECO:0000256" key="6">
    <source>
        <dbReference type="ARBA" id="ARBA00022989"/>
    </source>
</evidence>
<evidence type="ECO:0000256" key="7">
    <source>
        <dbReference type="ARBA" id="ARBA00023136"/>
    </source>
</evidence>
<keyword evidence="7 8" id="KW-0472">Membrane</keyword>
<keyword evidence="3" id="KW-0813">Transport</keyword>
<keyword evidence="4" id="KW-1003">Cell membrane</keyword>
<dbReference type="EMBL" id="CP032626">
    <property type="protein sequence ID" value="AYF92399.1"/>
    <property type="molecule type" value="Genomic_DNA"/>
</dbReference>
<proteinExistence type="inferred from homology"/>
<feature type="transmembrane region" description="Helical" evidence="8">
    <location>
        <begin position="324"/>
        <end position="351"/>
    </location>
</feature>
<dbReference type="AlphaFoldDB" id="A0A387ASS5"/>
<dbReference type="RefSeq" id="WP_120784167.1">
    <property type="nucleotide sequence ID" value="NZ_CP032626.1"/>
</dbReference>
<keyword evidence="10" id="KW-1185">Reference proteome</keyword>
<dbReference type="GO" id="GO:0055085">
    <property type="term" value="P:transmembrane transport"/>
    <property type="evidence" value="ECO:0007669"/>
    <property type="project" value="TreeGrafter"/>
</dbReference>
<name>A0A387ASS5_9LACO</name>
<feature type="transmembrane region" description="Helical" evidence="8">
    <location>
        <begin position="7"/>
        <end position="26"/>
    </location>
</feature>
<evidence type="ECO:0000256" key="3">
    <source>
        <dbReference type="ARBA" id="ARBA00022448"/>
    </source>
</evidence>
<evidence type="ECO:0000256" key="2">
    <source>
        <dbReference type="ARBA" id="ARBA00009773"/>
    </source>
</evidence>
<evidence type="ECO:0000256" key="8">
    <source>
        <dbReference type="SAM" id="Phobius"/>
    </source>
</evidence>
<dbReference type="PANTHER" id="PTHR21716:SF53">
    <property type="entry name" value="PERMEASE PERM-RELATED"/>
    <property type="match status" value="1"/>
</dbReference>
<dbReference type="InterPro" id="IPR002549">
    <property type="entry name" value="AI-2E-like"/>
</dbReference>
<feature type="transmembrane region" description="Helical" evidence="8">
    <location>
        <begin position="169"/>
        <end position="191"/>
    </location>
</feature>
<dbReference type="Pfam" id="PF01594">
    <property type="entry name" value="AI-2E_transport"/>
    <property type="match status" value="1"/>
</dbReference>
<gene>
    <name evidence="9" type="ORF">D7I45_02295</name>
</gene>
<dbReference type="PANTHER" id="PTHR21716">
    <property type="entry name" value="TRANSMEMBRANE PROTEIN"/>
    <property type="match status" value="1"/>
</dbReference>
<comment type="similarity">
    <text evidence="2">Belongs to the autoinducer-2 exporter (AI-2E) (TC 2.A.86) family.</text>
</comment>
<dbReference type="OrthoDB" id="9793390at2"/>
<evidence type="ECO:0000313" key="10">
    <source>
        <dbReference type="Proteomes" id="UP000272003"/>
    </source>
</evidence>
<organism evidence="9 10">
    <name type="scientific">Apilactobacillus bombintestini</name>
    <dbReference type="NCBI Taxonomy" id="2419772"/>
    <lineage>
        <taxon>Bacteria</taxon>
        <taxon>Bacillati</taxon>
        <taxon>Bacillota</taxon>
        <taxon>Bacilli</taxon>
        <taxon>Lactobacillales</taxon>
        <taxon>Lactobacillaceae</taxon>
        <taxon>Apilactobacillus</taxon>
    </lineage>
</organism>
<protein>
    <submittedName>
        <fullName evidence="9">AI-2E family transporter</fullName>
    </submittedName>
</protein>
<dbReference type="Proteomes" id="UP000272003">
    <property type="component" value="Chromosome"/>
</dbReference>